<reference evidence="3 4" key="1">
    <citation type="journal article" date="2016" name="Mol. Biol. Evol.">
        <title>Comparative Genomics of Early-Diverging Mushroom-Forming Fungi Provides Insights into the Origins of Lignocellulose Decay Capabilities.</title>
        <authorList>
            <person name="Nagy L.G."/>
            <person name="Riley R."/>
            <person name="Tritt A."/>
            <person name="Adam C."/>
            <person name="Daum C."/>
            <person name="Floudas D."/>
            <person name="Sun H."/>
            <person name="Yadav J.S."/>
            <person name="Pangilinan J."/>
            <person name="Larsson K.H."/>
            <person name="Matsuura K."/>
            <person name="Barry K."/>
            <person name="Labutti K."/>
            <person name="Kuo R."/>
            <person name="Ohm R.A."/>
            <person name="Bhattacharya S.S."/>
            <person name="Shirouzu T."/>
            <person name="Yoshinaga Y."/>
            <person name="Martin F.M."/>
            <person name="Grigoriev I.V."/>
            <person name="Hibbett D.S."/>
        </authorList>
    </citation>
    <scope>NUCLEOTIDE SEQUENCE [LARGE SCALE GENOMIC DNA]</scope>
    <source>
        <strain evidence="3 4">HHB12029</strain>
    </source>
</reference>
<dbReference type="STRING" id="1314781.A0A165LJ34"/>
<keyword evidence="1" id="KW-0175">Coiled coil</keyword>
<evidence type="ECO:0000256" key="1">
    <source>
        <dbReference type="SAM" id="Coils"/>
    </source>
</evidence>
<dbReference type="AlphaFoldDB" id="A0A165LJ34"/>
<evidence type="ECO:0000256" key="2">
    <source>
        <dbReference type="SAM" id="MobiDB-lite"/>
    </source>
</evidence>
<dbReference type="InParanoid" id="A0A165LJ34"/>
<accession>A0A165LJ34</accession>
<organism evidence="3 4">
    <name type="scientific">Exidia glandulosa HHB12029</name>
    <dbReference type="NCBI Taxonomy" id="1314781"/>
    <lineage>
        <taxon>Eukaryota</taxon>
        <taxon>Fungi</taxon>
        <taxon>Dikarya</taxon>
        <taxon>Basidiomycota</taxon>
        <taxon>Agaricomycotina</taxon>
        <taxon>Agaricomycetes</taxon>
        <taxon>Auriculariales</taxon>
        <taxon>Exidiaceae</taxon>
        <taxon>Exidia</taxon>
    </lineage>
</organism>
<sequence>MESLIRPSRPQPPATTGTYDQMQQQQLNQSAESHNAEFLPQLDEAFTFFEDNNDIISDAFGALSALTTSELANQSPGVLLAAAEKIVGALDCIQQIHPAIAIAVGTFHALLKLEMKRRENDQRVAALIVQASSAMAELLQLRNLQDSEVLALDGSNIAGPLQSCLTRLVNLIKDCGNTADKYYKSRTIARYLKAGQWEEKFVAFAQDFAAIKQDVQTAVLAHSALHIEHTVAQLAHVQLRLDNILDLLRTKTAAEQYFANEIRRCGGLAACLHDDATIRAVIREFSGDRRSTSTREFRALLAESRMSLESQLADNRPLFELELESVTNSLTLAITTRVEEIALGSEDRIIRALRDRGEGPHQKIKDPHIRYVWRQMGFALSVKTTYFIPALCEHIFDQYRNHPGRFPRRLLATKPFERSSSPAFSALSGSLTDSSFDDDHPPPVSLSDEWCLLYLNVFSFPSLKDAFDEDANGLVSARDINSFSRSTGVMRDWTLPQQLAYASAGFSIEMQRYRDMILALLREIMNFGLEVLPENRGLVCAYLDTDAILLVRKICFGIKDVIIPGGIQLVNLVEQRIAAHQSRYTSRLERCAYEIPSAQFVDHVLNNGRVEEYLLPLTYTLLLRHAEVVKLSKRIVLDSRELETAASSLQNVLRALQDRIERLGESFKQRGDEPVKRFETFANGLYSLVVDSNAKMDEVAYWESHTQDAVDMGILLQNLRPEQLRYPPPDPLWDIYGRPHFAESPLSIPGPGSQLLGSSDSEFSDATWWPDASPNHGS</sequence>
<feature type="region of interest" description="Disordered" evidence="2">
    <location>
        <begin position="747"/>
        <end position="778"/>
    </location>
</feature>
<proteinExistence type="predicted"/>
<gene>
    <name evidence="3" type="ORF">EXIGLDRAFT_763961</name>
</gene>
<evidence type="ECO:0000313" key="4">
    <source>
        <dbReference type="Proteomes" id="UP000077266"/>
    </source>
</evidence>
<dbReference type="PROSITE" id="PS00018">
    <property type="entry name" value="EF_HAND_1"/>
    <property type="match status" value="1"/>
</dbReference>
<evidence type="ECO:0000313" key="3">
    <source>
        <dbReference type="EMBL" id="KZV97915.1"/>
    </source>
</evidence>
<protein>
    <recommendedName>
        <fullName evidence="5">EF-hand domain-containing protein</fullName>
    </recommendedName>
</protein>
<keyword evidence="4" id="KW-1185">Reference proteome</keyword>
<dbReference type="OrthoDB" id="2122982at2759"/>
<dbReference type="Proteomes" id="UP000077266">
    <property type="component" value="Unassembled WGS sequence"/>
</dbReference>
<dbReference type="InterPro" id="IPR018247">
    <property type="entry name" value="EF_Hand_1_Ca_BS"/>
</dbReference>
<dbReference type="EMBL" id="KV425924">
    <property type="protein sequence ID" value="KZV97915.1"/>
    <property type="molecule type" value="Genomic_DNA"/>
</dbReference>
<name>A0A165LJ34_EXIGL</name>
<evidence type="ECO:0008006" key="5">
    <source>
        <dbReference type="Google" id="ProtNLM"/>
    </source>
</evidence>
<feature type="coiled-coil region" evidence="1">
    <location>
        <begin position="639"/>
        <end position="666"/>
    </location>
</feature>